<proteinExistence type="predicted"/>
<reference evidence="1" key="2">
    <citation type="submission" date="2025-08" db="UniProtKB">
        <authorList>
            <consortium name="Ensembl"/>
        </authorList>
    </citation>
    <scope>IDENTIFICATION</scope>
</reference>
<keyword evidence="2" id="KW-1185">Reference proteome</keyword>
<dbReference type="AlphaFoldDB" id="H2XSP2"/>
<evidence type="ECO:0000313" key="2">
    <source>
        <dbReference type="Proteomes" id="UP000008144"/>
    </source>
</evidence>
<evidence type="ECO:0000313" key="1">
    <source>
        <dbReference type="Ensembl" id="ENSCINP00000032676.1"/>
    </source>
</evidence>
<dbReference type="HOGENOM" id="CLU_2209081_0_0_1"/>
<dbReference type="Proteomes" id="UP000008144">
    <property type="component" value="Unassembled WGS sequence"/>
</dbReference>
<sequence>MSVIRRFFKLVSGSSTIPLDQPFTAPNPHAPSRPIFLCSDPSHLLKTTKNSLLSSKPGGTRYINISGFDVLWTHVIELYKEDQASEILSKSLLTSEHIHLTPYLKVI</sequence>
<reference evidence="1" key="3">
    <citation type="submission" date="2025-09" db="UniProtKB">
        <authorList>
            <consortium name="Ensembl"/>
        </authorList>
    </citation>
    <scope>IDENTIFICATION</scope>
</reference>
<name>H2XSP2_CIOIN</name>
<accession>H2XSP2</accession>
<protein>
    <submittedName>
        <fullName evidence="1">Uncharacterized protein</fullName>
    </submittedName>
</protein>
<organism evidence="1 2">
    <name type="scientific">Ciona intestinalis</name>
    <name type="common">Transparent sea squirt</name>
    <name type="synonym">Ascidia intestinalis</name>
    <dbReference type="NCBI Taxonomy" id="7719"/>
    <lineage>
        <taxon>Eukaryota</taxon>
        <taxon>Metazoa</taxon>
        <taxon>Chordata</taxon>
        <taxon>Tunicata</taxon>
        <taxon>Ascidiacea</taxon>
        <taxon>Phlebobranchia</taxon>
        <taxon>Cionidae</taxon>
        <taxon>Ciona</taxon>
    </lineage>
</organism>
<dbReference type="InParanoid" id="H2XSP2"/>
<reference evidence="2" key="1">
    <citation type="journal article" date="2002" name="Science">
        <title>The draft genome of Ciona intestinalis: insights into chordate and vertebrate origins.</title>
        <authorList>
            <person name="Dehal P."/>
            <person name="Satou Y."/>
            <person name="Campbell R.K."/>
            <person name="Chapman J."/>
            <person name="Degnan B."/>
            <person name="De Tomaso A."/>
            <person name="Davidson B."/>
            <person name="Di Gregorio A."/>
            <person name="Gelpke M."/>
            <person name="Goodstein D.M."/>
            <person name="Harafuji N."/>
            <person name="Hastings K.E."/>
            <person name="Ho I."/>
            <person name="Hotta K."/>
            <person name="Huang W."/>
            <person name="Kawashima T."/>
            <person name="Lemaire P."/>
            <person name="Martinez D."/>
            <person name="Meinertzhagen I.A."/>
            <person name="Necula S."/>
            <person name="Nonaka M."/>
            <person name="Putnam N."/>
            <person name="Rash S."/>
            <person name="Saiga H."/>
            <person name="Satake M."/>
            <person name="Terry A."/>
            <person name="Yamada L."/>
            <person name="Wang H.G."/>
            <person name="Awazu S."/>
            <person name="Azumi K."/>
            <person name="Boore J."/>
            <person name="Branno M."/>
            <person name="Chin-Bow S."/>
            <person name="DeSantis R."/>
            <person name="Doyle S."/>
            <person name="Francino P."/>
            <person name="Keys D.N."/>
            <person name="Haga S."/>
            <person name="Hayashi H."/>
            <person name="Hino K."/>
            <person name="Imai K.S."/>
            <person name="Inaba K."/>
            <person name="Kano S."/>
            <person name="Kobayashi K."/>
            <person name="Kobayashi M."/>
            <person name="Lee B.I."/>
            <person name="Makabe K.W."/>
            <person name="Manohar C."/>
            <person name="Matassi G."/>
            <person name="Medina M."/>
            <person name="Mochizuki Y."/>
            <person name="Mount S."/>
            <person name="Morishita T."/>
            <person name="Miura S."/>
            <person name="Nakayama A."/>
            <person name="Nishizaka S."/>
            <person name="Nomoto H."/>
            <person name="Ohta F."/>
            <person name="Oishi K."/>
            <person name="Rigoutsos I."/>
            <person name="Sano M."/>
            <person name="Sasaki A."/>
            <person name="Sasakura Y."/>
            <person name="Shoguchi E."/>
            <person name="Shin-i T."/>
            <person name="Spagnuolo A."/>
            <person name="Stainier D."/>
            <person name="Suzuki M.M."/>
            <person name="Tassy O."/>
            <person name="Takatori N."/>
            <person name="Tokuoka M."/>
            <person name="Yagi K."/>
            <person name="Yoshizaki F."/>
            <person name="Wada S."/>
            <person name="Zhang C."/>
            <person name="Hyatt P.D."/>
            <person name="Larimer F."/>
            <person name="Detter C."/>
            <person name="Doggett N."/>
            <person name="Glavina T."/>
            <person name="Hawkins T."/>
            <person name="Richardson P."/>
            <person name="Lucas S."/>
            <person name="Kohara Y."/>
            <person name="Levine M."/>
            <person name="Satoh N."/>
            <person name="Rokhsar D.S."/>
        </authorList>
    </citation>
    <scope>NUCLEOTIDE SEQUENCE [LARGE SCALE GENOMIC DNA]</scope>
</reference>
<dbReference type="Ensembl" id="ENSCINT00000035860.1">
    <property type="protein sequence ID" value="ENSCINP00000032676.1"/>
    <property type="gene ID" value="ENSCING00000023922.1"/>
</dbReference>